<keyword evidence="4" id="KW-0812">Transmembrane</keyword>
<evidence type="ECO:0000256" key="4">
    <source>
        <dbReference type="ARBA" id="ARBA00022692"/>
    </source>
</evidence>
<keyword evidence="6" id="KW-0863">Zinc-finger</keyword>
<proteinExistence type="inferred from homology"/>
<comment type="similarity">
    <text evidence="11">Belongs to the RING-type zinc finger family. ATL subfamily.</text>
</comment>
<evidence type="ECO:0000256" key="2">
    <source>
        <dbReference type="ARBA" id="ARBA00004906"/>
    </source>
</evidence>
<comment type="subcellular location">
    <subcellularLocation>
        <location evidence="1">Membrane</location>
        <topology evidence="1">Single-pass membrane protein</topology>
    </subcellularLocation>
</comment>
<dbReference type="InterPro" id="IPR013083">
    <property type="entry name" value="Znf_RING/FYVE/PHD"/>
</dbReference>
<keyword evidence="8" id="KW-0862">Zinc</keyword>
<comment type="pathway">
    <text evidence="2">Protein modification; protein ubiquitination.</text>
</comment>
<name>K7NMN1_PINTA</name>
<evidence type="ECO:0000256" key="3">
    <source>
        <dbReference type="ARBA" id="ARBA00022679"/>
    </source>
</evidence>
<dbReference type="GO" id="GO:0008270">
    <property type="term" value="F:zinc ion binding"/>
    <property type="evidence" value="ECO:0007669"/>
    <property type="project" value="UniProtKB-KW"/>
</dbReference>
<evidence type="ECO:0000313" key="13">
    <source>
        <dbReference type="EMBL" id="AEX11488.1"/>
    </source>
</evidence>
<accession>K7NMN1</accession>
<dbReference type="EMBL" id="JQ017131">
    <property type="protein sequence ID" value="AEX11488.1"/>
    <property type="molecule type" value="Genomic_DNA"/>
</dbReference>
<feature type="non-terminal residue" evidence="13">
    <location>
        <position position="171"/>
    </location>
</feature>
<keyword evidence="9" id="KW-1133">Transmembrane helix</keyword>
<evidence type="ECO:0000256" key="1">
    <source>
        <dbReference type="ARBA" id="ARBA00004167"/>
    </source>
</evidence>
<keyword evidence="3" id="KW-0808">Transferase</keyword>
<evidence type="ECO:0000256" key="5">
    <source>
        <dbReference type="ARBA" id="ARBA00022723"/>
    </source>
</evidence>
<keyword evidence="10" id="KW-0472">Membrane</keyword>
<dbReference type="InterPro" id="IPR001841">
    <property type="entry name" value="Znf_RING"/>
</dbReference>
<dbReference type="AlphaFoldDB" id="K7NMN1"/>
<protein>
    <recommendedName>
        <fullName evidence="12">RING-type domain-containing protein</fullName>
    </recommendedName>
</protein>
<evidence type="ECO:0000256" key="9">
    <source>
        <dbReference type="ARBA" id="ARBA00022989"/>
    </source>
</evidence>
<reference evidence="13" key="1">
    <citation type="submission" date="2011-11" db="EMBL/GenBank/DDBJ databases">
        <title>Nucleotide Diversity and Divergence in the Loblolly Pine Gene Space.</title>
        <authorList>
            <person name="Neale D.B."/>
            <person name="Wegrzyn J.L."/>
            <person name="Lee J.M."/>
            <person name="Eckert A.J."/>
            <person name="Liechty J.D."/>
            <person name="Stevens K.A."/>
            <person name="Langley C.H."/>
        </authorList>
    </citation>
    <scope>NUCLEOTIDE SEQUENCE</scope>
    <source>
        <strain evidence="13">4930</strain>
        <tissue evidence="13">Megagametophyte</tissue>
    </source>
</reference>
<organism evidence="13">
    <name type="scientific">Pinus taeda</name>
    <name type="common">Loblolly pine</name>
    <dbReference type="NCBI Taxonomy" id="3352"/>
    <lineage>
        <taxon>Eukaryota</taxon>
        <taxon>Viridiplantae</taxon>
        <taxon>Streptophyta</taxon>
        <taxon>Embryophyta</taxon>
        <taxon>Tracheophyta</taxon>
        <taxon>Spermatophyta</taxon>
        <taxon>Pinopsida</taxon>
        <taxon>Pinidae</taxon>
        <taxon>Conifers I</taxon>
        <taxon>Pinales</taxon>
        <taxon>Pinaceae</taxon>
        <taxon>Pinus</taxon>
        <taxon>Pinus subgen. Pinus</taxon>
    </lineage>
</organism>
<evidence type="ECO:0000256" key="7">
    <source>
        <dbReference type="ARBA" id="ARBA00022786"/>
    </source>
</evidence>
<dbReference type="GO" id="GO:0016740">
    <property type="term" value="F:transferase activity"/>
    <property type="evidence" value="ECO:0007669"/>
    <property type="project" value="UniProtKB-KW"/>
</dbReference>
<evidence type="ECO:0000256" key="6">
    <source>
        <dbReference type="ARBA" id="ARBA00022771"/>
    </source>
</evidence>
<dbReference type="PANTHER" id="PTHR45768">
    <property type="entry name" value="E3 UBIQUITIN-PROTEIN LIGASE RNF13-LIKE"/>
    <property type="match status" value="1"/>
</dbReference>
<feature type="domain" description="RING-type" evidence="12">
    <location>
        <begin position="1"/>
        <end position="20"/>
    </location>
</feature>
<evidence type="ECO:0000256" key="11">
    <source>
        <dbReference type="ARBA" id="ARBA00024209"/>
    </source>
</evidence>
<gene>
    <name evidence="13" type="ORF">0_14551_02</name>
</gene>
<feature type="non-terminal residue" evidence="13">
    <location>
        <position position="1"/>
    </location>
</feature>
<dbReference type="PANTHER" id="PTHR45768:SF34">
    <property type="entry name" value="RING-H2 FINGER PROTEIN ATL64"/>
    <property type="match status" value="1"/>
</dbReference>
<dbReference type="Pfam" id="PF13639">
    <property type="entry name" value="zf-RING_2"/>
    <property type="match status" value="1"/>
</dbReference>
<dbReference type="Gene3D" id="3.30.40.10">
    <property type="entry name" value="Zinc/RING finger domain, C3HC4 (zinc finger)"/>
    <property type="match status" value="1"/>
</dbReference>
<dbReference type="GO" id="GO:0016020">
    <property type="term" value="C:membrane"/>
    <property type="evidence" value="ECO:0007669"/>
    <property type="project" value="UniProtKB-SubCell"/>
</dbReference>
<keyword evidence="5" id="KW-0479">Metal-binding</keyword>
<sequence length="171" mass="19538">FHVDCVDTWLESNSTCPLCRQKVEAEDVCRVYRNEDVEEARGLEDGGPQLLQAFVQRENVEEIESESPRFTREGSFRPPRLPESVGSAIRCFSSGRKKGLLISEAEQEAKELQSSRRFAHRIVVADVMSQHRWSDIERSDLLFLSSQMITTDSGRMDFAEVKPTAEIETNR</sequence>
<keyword evidence="7" id="KW-0833">Ubl conjugation pathway</keyword>
<dbReference type="SUPFAM" id="SSF57850">
    <property type="entry name" value="RING/U-box"/>
    <property type="match status" value="1"/>
</dbReference>
<evidence type="ECO:0000256" key="10">
    <source>
        <dbReference type="ARBA" id="ARBA00023136"/>
    </source>
</evidence>
<evidence type="ECO:0000259" key="12">
    <source>
        <dbReference type="Pfam" id="PF13639"/>
    </source>
</evidence>
<evidence type="ECO:0000256" key="8">
    <source>
        <dbReference type="ARBA" id="ARBA00022833"/>
    </source>
</evidence>